<dbReference type="GO" id="GO:0042121">
    <property type="term" value="P:alginic acid biosynthetic process"/>
    <property type="evidence" value="ECO:0007669"/>
    <property type="project" value="UniProtKB-UniPathway"/>
</dbReference>
<dbReference type="GO" id="GO:0016746">
    <property type="term" value="F:acyltransferase activity"/>
    <property type="evidence" value="ECO:0007669"/>
    <property type="project" value="UniProtKB-KW"/>
</dbReference>
<evidence type="ECO:0000256" key="4">
    <source>
        <dbReference type="ARBA" id="ARBA00022729"/>
    </source>
</evidence>
<evidence type="ECO:0000313" key="9">
    <source>
        <dbReference type="EMBL" id="ANF88091.1"/>
    </source>
</evidence>
<dbReference type="EMBL" id="CP015600">
    <property type="protein sequence ID" value="ANF88091.1"/>
    <property type="molecule type" value="Genomic_DNA"/>
</dbReference>
<dbReference type="InterPro" id="IPR031811">
    <property type="entry name" value="ALGX/ALGJ_SGNH-like"/>
</dbReference>
<keyword evidence="7" id="KW-0012">Acyltransferase</keyword>
<keyword evidence="5" id="KW-0574">Periplasm</keyword>
<gene>
    <name evidence="9" type="ORF">A7J50_4745</name>
</gene>
<evidence type="ECO:0000259" key="8">
    <source>
        <dbReference type="Pfam" id="PF16822"/>
    </source>
</evidence>
<comment type="subcellular location">
    <subcellularLocation>
        <location evidence="1">Periplasm</location>
    </subcellularLocation>
</comment>
<protein>
    <recommendedName>
        <fullName evidence="8">AlgX/AlgJ SGNH hydrolase-like domain-containing protein</fullName>
    </recommendedName>
</protein>
<reference evidence="9 10" key="1">
    <citation type="submission" date="2016-05" db="EMBL/GenBank/DDBJ databases">
        <title>Complete genome sequence of Pseudomonas antarctica PAMC 27494.</title>
        <authorList>
            <person name="Lee J."/>
        </authorList>
    </citation>
    <scope>NUCLEOTIDE SEQUENCE [LARGE SCALE GENOMIC DNA]</scope>
    <source>
        <strain evidence="9 10">PAMC 27494</strain>
    </source>
</reference>
<dbReference type="PATRIC" id="fig|219572.3.peg.4877"/>
<feature type="domain" description="AlgX/AlgJ SGNH hydrolase-like" evidence="8">
    <location>
        <begin position="70"/>
        <end position="277"/>
    </location>
</feature>
<organism evidence="9 10">
    <name type="scientific">Pseudomonas antarctica</name>
    <dbReference type="NCBI Taxonomy" id="219572"/>
    <lineage>
        <taxon>Bacteria</taxon>
        <taxon>Pseudomonadati</taxon>
        <taxon>Pseudomonadota</taxon>
        <taxon>Gammaproteobacteria</taxon>
        <taxon>Pseudomonadales</taxon>
        <taxon>Pseudomonadaceae</taxon>
        <taxon>Pseudomonas</taxon>
    </lineage>
</organism>
<comment type="pathway">
    <text evidence="2">Glycan biosynthesis; alginate biosynthesis.</text>
</comment>
<proteinExistence type="predicted"/>
<keyword evidence="6" id="KW-0016">Alginate biosynthesis</keyword>
<dbReference type="KEGG" id="panr:A7J50_4745"/>
<dbReference type="STRING" id="219572.A7J50_4745"/>
<dbReference type="GO" id="GO:0042597">
    <property type="term" value="C:periplasmic space"/>
    <property type="evidence" value="ECO:0007669"/>
    <property type="project" value="UniProtKB-SubCell"/>
</dbReference>
<dbReference type="RefSeq" id="WP_064453977.1">
    <property type="nucleotide sequence ID" value="NZ_CP015600.1"/>
</dbReference>
<evidence type="ECO:0000256" key="7">
    <source>
        <dbReference type="ARBA" id="ARBA00023315"/>
    </source>
</evidence>
<sequence>MKNKIAVFFISAFLILMISPVFNLATRLPGHTDENVKWWELSFLYNVDFAMPLLGSLYSMVGVSIDPGEVILGKDGWLFLGDDYIKSISVKRTGMTPQEASTVEKVADTQAKWDKWYKHHGVKQYRVLIGPDKDSIYPEFLPAWAAHSANPVTAQLLKVAPQGVYVDAFTPLLVAKDKNPPLYFKTDTHWNNLGAWIAFTALADNLRKAEPKLIWPDPADGKVASILPQGGGDLAKFQRVQNSTRDQRVVLSFDEKYKIKVDRYDYDSGKLLGTSQNMPSEPPHHAELFVSKDALNDKKVLWLRDSYGIAMSPFMAATFSNVVQVHHDALDSDSLTKLVERFKPDYVVYSVVERGSRIGLFVSPPELYAMSPNSDEFVPSAKGTVSLINDVKTTKTAGRYDITGPDPFIVFTMAPQATGSKSHQLTFDAECFNPAEKLTPVQIFWSTPTEGFMESHSARFFINQGTTSVDLSGAPGWPTTEQVVNVRFDIDSTTACSGFSLKNLATGVNADAVKKK</sequence>
<keyword evidence="4" id="KW-0732">Signal</keyword>
<dbReference type="Proteomes" id="UP000077829">
    <property type="component" value="Chromosome"/>
</dbReference>
<evidence type="ECO:0000256" key="2">
    <source>
        <dbReference type="ARBA" id="ARBA00005182"/>
    </source>
</evidence>
<evidence type="ECO:0000313" key="10">
    <source>
        <dbReference type="Proteomes" id="UP000077829"/>
    </source>
</evidence>
<dbReference type="Pfam" id="PF16822">
    <property type="entry name" value="ALGX"/>
    <property type="match status" value="1"/>
</dbReference>
<accession>A0A172Z740</accession>
<name>A0A172Z740_9PSED</name>
<keyword evidence="3" id="KW-0808">Transferase</keyword>
<evidence type="ECO:0000256" key="3">
    <source>
        <dbReference type="ARBA" id="ARBA00022679"/>
    </source>
</evidence>
<evidence type="ECO:0000256" key="6">
    <source>
        <dbReference type="ARBA" id="ARBA00022841"/>
    </source>
</evidence>
<dbReference type="AlphaFoldDB" id="A0A172Z740"/>
<evidence type="ECO:0000256" key="5">
    <source>
        <dbReference type="ARBA" id="ARBA00022764"/>
    </source>
</evidence>
<evidence type="ECO:0000256" key="1">
    <source>
        <dbReference type="ARBA" id="ARBA00004418"/>
    </source>
</evidence>
<dbReference type="UniPathway" id="UPA00286"/>